<organism evidence="17 18">
    <name type="scientific">Paragonimus heterotremus</name>
    <dbReference type="NCBI Taxonomy" id="100268"/>
    <lineage>
        <taxon>Eukaryota</taxon>
        <taxon>Metazoa</taxon>
        <taxon>Spiralia</taxon>
        <taxon>Lophotrochozoa</taxon>
        <taxon>Platyhelminthes</taxon>
        <taxon>Trematoda</taxon>
        <taxon>Digenea</taxon>
        <taxon>Plagiorchiida</taxon>
        <taxon>Troglotremata</taxon>
        <taxon>Troglotrematidae</taxon>
        <taxon>Paragonimus</taxon>
    </lineage>
</organism>
<comment type="similarity">
    <text evidence="1">Belongs to the protein kinase superfamily. CMGC Ser/Thr protein kinase family. CDC2/CDKX subfamily.</text>
</comment>
<dbReference type="InterPro" id="IPR017441">
    <property type="entry name" value="Protein_kinase_ATP_BS"/>
</dbReference>
<evidence type="ECO:0000256" key="6">
    <source>
        <dbReference type="ARBA" id="ARBA00022679"/>
    </source>
</evidence>
<protein>
    <recommendedName>
        <fullName evidence="3">Cyclin-dependent kinase 7</fullName>
        <ecNumber evidence="2">2.7.11.23</ecNumber>
    </recommendedName>
    <alternativeName>
        <fullName evidence="10">Cell division protein kinase 7</fullName>
    </alternativeName>
</protein>
<dbReference type="PANTHER" id="PTHR24056:SF0">
    <property type="entry name" value="CYCLIN-DEPENDENT KINASE 7"/>
    <property type="match status" value="1"/>
</dbReference>
<dbReference type="InterPro" id="IPR037770">
    <property type="entry name" value="CDK7"/>
</dbReference>
<evidence type="ECO:0000259" key="16">
    <source>
        <dbReference type="PROSITE" id="PS50011"/>
    </source>
</evidence>
<evidence type="ECO:0000256" key="3">
    <source>
        <dbReference type="ARBA" id="ARBA00013901"/>
    </source>
</evidence>
<dbReference type="Proteomes" id="UP000748531">
    <property type="component" value="Unassembled WGS sequence"/>
</dbReference>
<dbReference type="Gene3D" id="3.30.200.20">
    <property type="entry name" value="Phosphorylase Kinase, domain 1"/>
    <property type="match status" value="1"/>
</dbReference>
<gene>
    <name evidence="17" type="ORF">PHET_07501</name>
</gene>
<feature type="region of interest" description="Disordered" evidence="15">
    <location>
        <begin position="847"/>
        <end position="868"/>
    </location>
</feature>
<comment type="caution">
    <text evidence="17">The sequence shown here is derived from an EMBL/GenBank/DDBJ whole genome shotgun (WGS) entry which is preliminary data.</text>
</comment>
<dbReference type="Gene3D" id="1.10.510.10">
    <property type="entry name" value="Transferase(Phosphotransferase) domain 1"/>
    <property type="match status" value="1"/>
</dbReference>
<dbReference type="InterPro" id="IPR008271">
    <property type="entry name" value="Ser/Thr_kinase_AS"/>
</dbReference>
<dbReference type="PROSITE" id="PS00107">
    <property type="entry name" value="PROTEIN_KINASE_ATP"/>
    <property type="match status" value="1"/>
</dbReference>
<keyword evidence="8" id="KW-0418">Kinase</keyword>
<dbReference type="OrthoDB" id="1732493at2759"/>
<dbReference type="GO" id="GO:0070985">
    <property type="term" value="C:transcription factor TFIIK complex"/>
    <property type="evidence" value="ECO:0007669"/>
    <property type="project" value="InterPro"/>
</dbReference>
<dbReference type="GO" id="GO:0005737">
    <property type="term" value="C:cytoplasm"/>
    <property type="evidence" value="ECO:0007669"/>
    <property type="project" value="TreeGrafter"/>
</dbReference>
<evidence type="ECO:0000256" key="8">
    <source>
        <dbReference type="ARBA" id="ARBA00022777"/>
    </source>
</evidence>
<evidence type="ECO:0000256" key="7">
    <source>
        <dbReference type="ARBA" id="ARBA00022741"/>
    </source>
</evidence>
<evidence type="ECO:0000256" key="1">
    <source>
        <dbReference type="ARBA" id="ARBA00006485"/>
    </source>
</evidence>
<keyword evidence="5" id="KW-0597">Phosphoprotein</keyword>
<dbReference type="PANTHER" id="PTHR24056">
    <property type="entry name" value="CELL DIVISION PROTEIN KINASE"/>
    <property type="match status" value="1"/>
</dbReference>
<sequence>MRKSQHQSDKKKAVFLKFCDLDATHAILVLVLSDGSVVGVVYDLHFSSEGSFWIQLSHKLSFCTYPIMHTPVLACAWSMSDGLLCLGYGRHLLVSQVKVIVRENTVRRLSGVIAPTYQVVYDYLTKPDESHGCITGVYLEDKMVYITTLDGYLASLNLENAEKPPFHWNIIWTHASCPNPEQLHWEFHGLSVSSNGAYICFVENPVNYLDNTRQLRQCVYVPQVRFLSFWTNEKLLELLFTPRLPVNRKFDALQQLYQRWLNLQPDEDRIDIRAECLKRLEFTSHVSSEHPLPSSWLEQPLSSLQLYRLLLKLLSADADQETKERASTWLTHLDDLIRDRNIDRCFRLFLESSIQRQAVDCILVIRMATVVLDWLNDNPIGRDSFAPPSSTKAVLGPSPRCLLPTIGAMAKQAACLARQLYVHRFKLPSSDLPSGPLLCPICSERTVPDVVRSNCPNGHPLDRCMQTLEPCADITFRFCERCDRIAIPIPTDERMSAWRVAVVHPMCIYCDFPLSMDIFVDEATKNARYEKVCYLGEGQFANVFLARDLNRGDHLVAIKKVKAGPRWVLADGLNLSAIREVKALKELDHPNILTVLDVFSHDRCICLVFDFMASDLEALVHDFTVVLVPAHIKALSLQLLRGVEYLHANWVLHRDLKPNNLFLSPQGKVKIGDFGLARQFACSPTRPMTHQVATRWYRAPELFYGCTQYGVAIDLWAVGCIIAEFLLRAPLFPGDCDLTQLSKIYEITGTPDEDTWPDVRRLANYVHFEHRPGIPFSQIFTAAGSDLIQLLETLLSLNPDTRGVAKSALASPYFTNKPYPTPDDQLPQPKVNRTVAGLLHQHNHQRDLLNPLDPGQMKATADTPITSARNGRLRRLADKEDSADSTAEVSVAKRLRF</sequence>
<evidence type="ECO:0000313" key="18">
    <source>
        <dbReference type="Proteomes" id="UP000748531"/>
    </source>
</evidence>
<keyword evidence="18" id="KW-1185">Reference proteome</keyword>
<dbReference type="FunFam" id="1.10.510.10:FF:000624">
    <property type="entry name" value="Mitogen-activated protein kinase"/>
    <property type="match status" value="1"/>
</dbReference>
<dbReference type="CDD" id="cd07841">
    <property type="entry name" value="STKc_CDK7"/>
    <property type="match status" value="1"/>
</dbReference>
<comment type="catalytic activity">
    <reaction evidence="11">
        <text>[DNA-directed RNA polymerase] + ATP = phospho-[DNA-directed RNA polymerase] + ADP + H(+)</text>
        <dbReference type="Rhea" id="RHEA:10216"/>
        <dbReference type="Rhea" id="RHEA-COMP:11321"/>
        <dbReference type="Rhea" id="RHEA-COMP:11322"/>
        <dbReference type="ChEBI" id="CHEBI:15378"/>
        <dbReference type="ChEBI" id="CHEBI:30616"/>
        <dbReference type="ChEBI" id="CHEBI:43176"/>
        <dbReference type="ChEBI" id="CHEBI:68546"/>
        <dbReference type="ChEBI" id="CHEBI:456216"/>
        <dbReference type="EC" id="2.7.11.23"/>
    </reaction>
</comment>
<keyword evidence="6" id="KW-0808">Transferase</keyword>
<accession>A0A8J4WSU4</accession>
<evidence type="ECO:0000256" key="14">
    <source>
        <dbReference type="PROSITE-ProRule" id="PRU10141"/>
    </source>
</evidence>
<dbReference type="InterPro" id="IPR000719">
    <property type="entry name" value="Prot_kinase_dom"/>
</dbReference>
<dbReference type="GO" id="GO:0008353">
    <property type="term" value="F:RNA polymerase II CTD heptapeptide repeat kinase activity"/>
    <property type="evidence" value="ECO:0007669"/>
    <property type="project" value="UniProtKB-EC"/>
</dbReference>
<evidence type="ECO:0000313" key="17">
    <source>
        <dbReference type="EMBL" id="KAF5395122.1"/>
    </source>
</evidence>
<dbReference type="EMBL" id="LUCH01017294">
    <property type="protein sequence ID" value="KAF5395122.1"/>
    <property type="molecule type" value="Genomic_DNA"/>
</dbReference>
<evidence type="ECO:0000256" key="10">
    <source>
        <dbReference type="ARBA" id="ARBA00029738"/>
    </source>
</evidence>
<feature type="active site" description="Proton acceptor" evidence="12">
    <location>
        <position position="655"/>
    </location>
</feature>
<keyword evidence="7 13" id="KW-0547">Nucleotide-binding</keyword>
<feature type="binding site" evidence="13">
    <location>
        <position position="559"/>
    </location>
    <ligand>
        <name>ATP</name>
        <dbReference type="ChEBI" id="CHEBI:30616"/>
    </ligand>
</feature>
<dbReference type="GO" id="GO:0004693">
    <property type="term" value="F:cyclin-dependent protein serine/threonine kinase activity"/>
    <property type="evidence" value="ECO:0007669"/>
    <property type="project" value="TreeGrafter"/>
</dbReference>
<proteinExistence type="inferred from homology"/>
<dbReference type="SMART" id="SM00220">
    <property type="entry name" value="S_TKc"/>
    <property type="match status" value="1"/>
</dbReference>
<keyword evidence="9 13" id="KW-0067">ATP-binding</keyword>
<dbReference type="PROSITE" id="PS50011">
    <property type="entry name" value="PROTEIN_KINASE_DOM"/>
    <property type="match status" value="1"/>
</dbReference>
<evidence type="ECO:0000256" key="2">
    <source>
        <dbReference type="ARBA" id="ARBA00012409"/>
    </source>
</evidence>
<feature type="binding site" evidence="13">
    <location>
        <begin position="535"/>
        <end position="543"/>
    </location>
    <ligand>
        <name>ATP</name>
        <dbReference type="ChEBI" id="CHEBI:30616"/>
    </ligand>
</feature>
<name>A0A8J4WSU4_9TREM</name>
<keyword evidence="4" id="KW-0723">Serine/threonine-protein kinase</keyword>
<evidence type="ECO:0000256" key="4">
    <source>
        <dbReference type="ARBA" id="ARBA00022527"/>
    </source>
</evidence>
<dbReference type="AlphaFoldDB" id="A0A8J4WSU4"/>
<dbReference type="InterPro" id="IPR011009">
    <property type="entry name" value="Kinase-like_dom_sf"/>
</dbReference>
<dbReference type="GO" id="GO:0045944">
    <property type="term" value="P:positive regulation of transcription by RNA polymerase II"/>
    <property type="evidence" value="ECO:0007669"/>
    <property type="project" value="TreeGrafter"/>
</dbReference>
<evidence type="ECO:0000256" key="11">
    <source>
        <dbReference type="ARBA" id="ARBA00049280"/>
    </source>
</evidence>
<evidence type="ECO:0000256" key="15">
    <source>
        <dbReference type="SAM" id="MobiDB-lite"/>
    </source>
</evidence>
<dbReference type="GO" id="GO:0005524">
    <property type="term" value="F:ATP binding"/>
    <property type="evidence" value="ECO:0007669"/>
    <property type="project" value="UniProtKB-UniRule"/>
</dbReference>
<reference evidence="17" key="1">
    <citation type="submission" date="2019-05" db="EMBL/GenBank/DDBJ databases">
        <title>Annotation for the trematode Paragonimus heterotremus.</title>
        <authorList>
            <person name="Choi Y.-J."/>
        </authorList>
    </citation>
    <scope>NUCLEOTIDE SEQUENCE</scope>
    <source>
        <strain evidence="17">LC</strain>
    </source>
</reference>
<dbReference type="EC" id="2.7.11.23" evidence="2"/>
<evidence type="ECO:0000256" key="12">
    <source>
        <dbReference type="PIRSR" id="PIRSR637770-1"/>
    </source>
</evidence>
<dbReference type="InterPro" id="IPR050108">
    <property type="entry name" value="CDK"/>
</dbReference>
<evidence type="ECO:0000256" key="5">
    <source>
        <dbReference type="ARBA" id="ARBA00022553"/>
    </source>
</evidence>
<evidence type="ECO:0000256" key="13">
    <source>
        <dbReference type="PIRSR" id="PIRSR637770-2"/>
    </source>
</evidence>
<dbReference type="PROSITE" id="PS00108">
    <property type="entry name" value="PROTEIN_KINASE_ST"/>
    <property type="match status" value="1"/>
</dbReference>
<dbReference type="SUPFAM" id="SSF56112">
    <property type="entry name" value="Protein kinase-like (PK-like)"/>
    <property type="match status" value="1"/>
</dbReference>
<feature type="domain" description="Protein kinase" evidence="16">
    <location>
        <begin position="529"/>
        <end position="814"/>
    </location>
</feature>
<dbReference type="Pfam" id="PF00069">
    <property type="entry name" value="Pkinase"/>
    <property type="match status" value="1"/>
</dbReference>
<feature type="binding site" evidence="14">
    <location>
        <position position="560"/>
    </location>
    <ligand>
        <name>ATP</name>
        <dbReference type="ChEBI" id="CHEBI:30616"/>
    </ligand>
</feature>
<evidence type="ECO:0000256" key="9">
    <source>
        <dbReference type="ARBA" id="ARBA00022840"/>
    </source>
</evidence>